<proteinExistence type="predicted"/>
<organism evidence="1 2">
    <name type="scientific">Pleurodeles waltl</name>
    <name type="common">Iberian ribbed newt</name>
    <dbReference type="NCBI Taxonomy" id="8319"/>
    <lineage>
        <taxon>Eukaryota</taxon>
        <taxon>Metazoa</taxon>
        <taxon>Chordata</taxon>
        <taxon>Craniata</taxon>
        <taxon>Vertebrata</taxon>
        <taxon>Euteleostomi</taxon>
        <taxon>Amphibia</taxon>
        <taxon>Batrachia</taxon>
        <taxon>Caudata</taxon>
        <taxon>Salamandroidea</taxon>
        <taxon>Salamandridae</taxon>
        <taxon>Pleurodelinae</taxon>
        <taxon>Pleurodeles</taxon>
    </lineage>
</organism>
<dbReference type="AlphaFoldDB" id="A0AAV7QV53"/>
<protein>
    <submittedName>
        <fullName evidence="1">Uncharacterized protein</fullName>
    </submittedName>
</protein>
<dbReference type="EMBL" id="JANPWB010000010">
    <property type="protein sequence ID" value="KAJ1142909.1"/>
    <property type="molecule type" value="Genomic_DNA"/>
</dbReference>
<reference evidence="1" key="1">
    <citation type="journal article" date="2022" name="bioRxiv">
        <title>Sequencing and chromosome-scale assembly of the giantPleurodeles waltlgenome.</title>
        <authorList>
            <person name="Brown T."/>
            <person name="Elewa A."/>
            <person name="Iarovenko S."/>
            <person name="Subramanian E."/>
            <person name="Araus A.J."/>
            <person name="Petzold A."/>
            <person name="Susuki M."/>
            <person name="Suzuki K.-i.T."/>
            <person name="Hayashi T."/>
            <person name="Toyoda A."/>
            <person name="Oliveira C."/>
            <person name="Osipova E."/>
            <person name="Leigh N.D."/>
            <person name="Simon A."/>
            <person name="Yun M.H."/>
        </authorList>
    </citation>
    <scope>NUCLEOTIDE SEQUENCE</scope>
    <source>
        <strain evidence="1">20211129_DDA</strain>
        <tissue evidence="1">Liver</tissue>
    </source>
</reference>
<evidence type="ECO:0000313" key="2">
    <source>
        <dbReference type="Proteomes" id="UP001066276"/>
    </source>
</evidence>
<comment type="caution">
    <text evidence="1">The sequence shown here is derived from an EMBL/GenBank/DDBJ whole genome shotgun (WGS) entry which is preliminary data.</text>
</comment>
<sequence>MSVFWRGPRCGQARLPRASRKRKPDLHAMHSGAFRYLGGRFPRENKNKVASGGAFRYLGGRFPRENKNKVAAGKWGG</sequence>
<evidence type="ECO:0000313" key="1">
    <source>
        <dbReference type="EMBL" id="KAJ1142909.1"/>
    </source>
</evidence>
<keyword evidence="2" id="KW-1185">Reference proteome</keyword>
<gene>
    <name evidence="1" type="ORF">NDU88_009221</name>
</gene>
<dbReference type="Proteomes" id="UP001066276">
    <property type="component" value="Chromosome 6"/>
</dbReference>
<accession>A0AAV7QV53</accession>
<name>A0AAV7QV53_PLEWA</name>